<comment type="caution">
    <text evidence="1">The sequence shown here is derived from an EMBL/GenBank/DDBJ whole genome shotgun (WGS) entry which is preliminary data.</text>
</comment>
<name>A0ACC0CBS4_CATRO</name>
<protein>
    <submittedName>
        <fullName evidence="1">Uncharacterized protein</fullName>
    </submittedName>
</protein>
<proteinExistence type="predicted"/>
<sequence length="277" mass="31416">MMEHVITITHMVSHEPSMLCTTVNDDDDEIDHFDKDYVASSPSESDNNNDAEEEELQTPVIPVTENRVTQWESSQWYNNARYDYIQSRALLDMGSGSPIDDLVESGSLRLLDLNDYMTDIQLRMRFIDKVQAISAVRKWLIFDEEHRKARIEGFQEIGFQNSSSTGDFHSSLIVPKHIYTKLGGMGDEVRGESDDSERDKDMDEGEGDNDEEPIDEVLPSSSGLRPGPRKDKGLMGGMRNIVSRITGPDLKEPIRPFLRQRYRKKGKACFLGANSAH</sequence>
<gene>
    <name evidence="1" type="ORF">M9H77_03557</name>
</gene>
<reference evidence="2" key="1">
    <citation type="journal article" date="2023" name="Nat. Plants">
        <title>Single-cell RNA sequencing provides a high-resolution roadmap for understanding the multicellular compartmentation of specialized metabolism.</title>
        <authorList>
            <person name="Sun S."/>
            <person name="Shen X."/>
            <person name="Li Y."/>
            <person name="Li Y."/>
            <person name="Wang S."/>
            <person name="Li R."/>
            <person name="Zhang H."/>
            <person name="Shen G."/>
            <person name="Guo B."/>
            <person name="Wei J."/>
            <person name="Xu J."/>
            <person name="St-Pierre B."/>
            <person name="Chen S."/>
            <person name="Sun C."/>
        </authorList>
    </citation>
    <scope>NUCLEOTIDE SEQUENCE [LARGE SCALE GENOMIC DNA]</scope>
</reference>
<accession>A0ACC0CBS4</accession>
<dbReference type="Proteomes" id="UP001060085">
    <property type="component" value="Linkage Group LG01"/>
</dbReference>
<dbReference type="EMBL" id="CM044701">
    <property type="protein sequence ID" value="KAI5682329.1"/>
    <property type="molecule type" value="Genomic_DNA"/>
</dbReference>
<organism evidence="1 2">
    <name type="scientific">Catharanthus roseus</name>
    <name type="common">Madagascar periwinkle</name>
    <name type="synonym">Vinca rosea</name>
    <dbReference type="NCBI Taxonomy" id="4058"/>
    <lineage>
        <taxon>Eukaryota</taxon>
        <taxon>Viridiplantae</taxon>
        <taxon>Streptophyta</taxon>
        <taxon>Embryophyta</taxon>
        <taxon>Tracheophyta</taxon>
        <taxon>Spermatophyta</taxon>
        <taxon>Magnoliopsida</taxon>
        <taxon>eudicotyledons</taxon>
        <taxon>Gunneridae</taxon>
        <taxon>Pentapetalae</taxon>
        <taxon>asterids</taxon>
        <taxon>lamiids</taxon>
        <taxon>Gentianales</taxon>
        <taxon>Apocynaceae</taxon>
        <taxon>Rauvolfioideae</taxon>
        <taxon>Vinceae</taxon>
        <taxon>Catharanthinae</taxon>
        <taxon>Catharanthus</taxon>
    </lineage>
</organism>
<evidence type="ECO:0000313" key="2">
    <source>
        <dbReference type="Proteomes" id="UP001060085"/>
    </source>
</evidence>
<keyword evidence="2" id="KW-1185">Reference proteome</keyword>
<evidence type="ECO:0000313" key="1">
    <source>
        <dbReference type="EMBL" id="KAI5682329.1"/>
    </source>
</evidence>